<organism evidence="1 2">
    <name type="scientific">Racocetra fulgida</name>
    <dbReference type="NCBI Taxonomy" id="60492"/>
    <lineage>
        <taxon>Eukaryota</taxon>
        <taxon>Fungi</taxon>
        <taxon>Fungi incertae sedis</taxon>
        <taxon>Mucoromycota</taxon>
        <taxon>Glomeromycotina</taxon>
        <taxon>Glomeromycetes</taxon>
        <taxon>Diversisporales</taxon>
        <taxon>Gigasporaceae</taxon>
        <taxon>Racocetra</taxon>
    </lineage>
</organism>
<dbReference type="EMBL" id="CAJVPZ010035279">
    <property type="protein sequence ID" value="CAG8748734.1"/>
    <property type="molecule type" value="Genomic_DNA"/>
</dbReference>
<evidence type="ECO:0000313" key="2">
    <source>
        <dbReference type="Proteomes" id="UP000789396"/>
    </source>
</evidence>
<dbReference type="Proteomes" id="UP000789396">
    <property type="component" value="Unassembled WGS sequence"/>
</dbReference>
<gene>
    <name evidence="1" type="ORF">RFULGI_LOCUS13443</name>
</gene>
<reference evidence="1" key="1">
    <citation type="submission" date="2021-06" db="EMBL/GenBank/DDBJ databases">
        <authorList>
            <person name="Kallberg Y."/>
            <person name="Tangrot J."/>
            <person name="Rosling A."/>
        </authorList>
    </citation>
    <scope>NUCLEOTIDE SEQUENCE</scope>
    <source>
        <strain evidence="1">IN212</strain>
    </source>
</reference>
<dbReference type="AlphaFoldDB" id="A0A9N9NLE9"/>
<keyword evidence="2" id="KW-1185">Reference proteome</keyword>
<feature type="non-terminal residue" evidence="1">
    <location>
        <position position="47"/>
    </location>
</feature>
<sequence>RESKDYIVQQIYLEYVKVAEIAICQYNDELLYELNSYVRMVKTSIRT</sequence>
<comment type="caution">
    <text evidence="1">The sequence shown here is derived from an EMBL/GenBank/DDBJ whole genome shotgun (WGS) entry which is preliminary data.</text>
</comment>
<proteinExistence type="predicted"/>
<evidence type="ECO:0000313" key="1">
    <source>
        <dbReference type="EMBL" id="CAG8748734.1"/>
    </source>
</evidence>
<protein>
    <submittedName>
        <fullName evidence="1">6486_t:CDS:1</fullName>
    </submittedName>
</protein>
<name>A0A9N9NLE9_9GLOM</name>
<feature type="non-terminal residue" evidence="1">
    <location>
        <position position="1"/>
    </location>
</feature>
<accession>A0A9N9NLE9</accession>